<evidence type="ECO:0000256" key="4">
    <source>
        <dbReference type="ARBA" id="ARBA00012438"/>
    </source>
</evidence>
<evidence type="ECO:0000256" key="10">
    <source>
        <dbReference type="ARBA" id="ARBA00023012"/>
    </source>
</evidence>
<dbReference type="SUPFAM" id="SSF52172">
    <property type="entry name" value="CheY-like"/>
    <property type="match status" value="2"/>
</dbReference>
<feature type="domain" description="Response regulatory" evidence="17">
    <location>
        <begin position="564"/>
        <end position="680"/>
    </location>
</feature>
<dbReference type="GO" id="GO:0005524">
    <property type="term" value="F:ATP binding"/>
    <property type="evidence" value="ECO:0007669"/>
    <property type="project" value="UniProtKB-KW"/>
</dbReference>
<dbReference type="CDD" id="cd00082">
    <property type="entry name" value="HisKA"/>
    <property type="match status" value="1"/>
</dbReference>
<keyword evidence="21" id="KW-1185">Reference proteome</keyword>
<dbReference type="CDD" id="cd17546">
    <property type="entry name" value="REC_hyHK_CKI1_RcsC-like"/>
    <property type="match status" value="1"/>
</dbReference>
<keyword evidence="11" id="KW-0472">Membrane</keyword>
<dbReference type="GO" id="GO:0009927">
    <property type="term" value="F:histidine phosphotransfer kinase activity"/>
    <property type="evidence" value="ECO:0007669"/>
    <property type="project" value="TreeGrafter"/>
</dbReference>
<evidence type="ECO:0000256" key="5">
    <source>
        <dbReference type="ARBA" id="ARBA00022553"/>
    </source>
</evidence>
<dbReference type="InterPro" id="IPR011006">
    <property type="entry name" value="CheY-like_superfamily"/>
</dbReference>
<dbReference type="FunFam" id="1.10.287.130:FF:000038">
    <property type="entry name" value="Sensory transduction histidine kinase"/>
    <property type="match status" value="1"/>
</dbReference>
<dbReference type="InterPro" id="IPR001789">
    <property type="entry name" value="Sig_transdc_resp-reg_receiver"/>
</dbReference>
<keyword evidence="6" id="KW-0808">Transferase</keyword>
<evidence type="ECO:0000256" key="8">
    <source>
        <dbReference type="ARBA" id="ARBA00022777"/>
    </source>
</evidence>
<dbReference type="Pfam" id="PF00072">
    <property type="entry name" value="Response_reg"/>
    <property type="match status" value="2"/>
</dbReference>
<dbReference type="SUPFAM" id="SSF55874">
    <property type="entry name" value="ATPase domain of HSP90 chaperone/DNA topoisomerase II/histidine kinase"/>
    <property type="match status" value="1"/>
</dbReference>
<evidence type="ECO:0000256" key="13">
    <source>
        <dbReference type="ARBA" id="ARBA00074306"/>
    </source>
</evidence>
<dbReference type="PANTHER" id="PTHR43047">
    <property type="entry name" value="TWO-COMPONENT HISTIDINE PROTEIN KINASE"/>
    <property type="match status" value="1"/>
</dbReference>
<feature type="coiled-coil region" evidence="15">
    <location>
        <begin position="136"/>
        <end position="163"/>
    </location>
</feature>
<protein>
    <recommendedName>
        <fullName evidence="13">Circadian input-output histidine kinase CikA</fullName>
        <ecNumber evidence="4">2.7.13.3</ecNumber>
    </recommendedName>
</protein>
<dbReference type="InterPro" id="IPR035965">
    <property type="entry name" value="PAS-like_dom_sf"/>
</dbReference>
<dbReference type="PROSITE" id="PS50112">
    <property type="entry name" value="PAS"/>
    <property type="match status" value="1"/>
</dbReference>
<proteinExistence type="inferred from homology"/>
<evidence type="ECO:0000256" key="14">
    <source>
        <dbReference type="PROSITE-ProRule" id="PRU00169"/>
    </source>
</evidence>
<dbReference type="InterPro" id="IPR000014">
    <property type="entry name" value="PAS"/>
</dbReference>
<dbReference type="FunFam" id="3.30.565.10:FF:000010">
    <property type="entry name" value="Sensor histidine kinase RcsC"/>
    <property type="match status" value="1"/>
</dbReference>
<keyword evidence="10" id="KW-0902">Two-component regulatory system</keyword>
<feature type="domain" description="PAS" evidence="18">
    <location>
        <begin position="160"/>
        <end position="234"/>
    </location>
</feature>
<dbReference type="RefSeq" id="WP_190469311.1">
    <property type="nucleotide sequence ID" value="NZ_JACJPW010000068.1"/>
</dbReference>
<dbReference type="InterPro" id="IPR003594">
    <property type="entry name" value="HATPase_dom"/>
</dbReference>
<dbReference type="SUPFAM" id="SSF47384">
    <property type="entry name" value="Homodimeric domain of signal transducing histidine kinase"/>
    <property type="match status" value="1"/>
</dbReference>
<dbReference type="InterPro" id="IPR005467">
    <property type="entry name" value="His_kinase_dom"/>
</dbReference>
<dbReference type="Gene3D" id="3.30.565.10">
    <property type="entry name" value="Histidine kinase-like ATPase, C-terminal domain"/>
    <property type="match status" value="1"/>
</dbReference>
<organism evidence="20 21">
    <name type="scientific">Aerosakkonema funiforme FACHB-1375</name>
    <dbReference type="NCBI Taxonomy" id="2949571"/>
    <lineage>
        <taxon>Bacteria</taxon>
        <taxon>Bacillati</taxon>
        <taxon>Cyanobacteriota</taxon>
        <taxon>Cyanophyceae</taxon>
        <taxon>Oscillatoriophycideae</taxon>
        <taxon>Aerosakkonematales</taxon>
        <taxon>Aerosakkonemataceae</taxon>
        <taxon>Aerosakkonema</taxon>
    </lineage>
</organism>
<dbReference type="CDD" id="cd00130">
    <property type="entry name" value="PAS"/>
    <property type="match status" value="1"/>
</dbReference>
<evidence type="ECO:0000256" key="1">
    <source>
        <dbReference type="ARBA" id="ARBA00000085"/>
    </source>
</evidence>
<evidence type="ECO:0000256" key="11">
    <source>
        <dbReference type="ARBA" id="ARBA00023136"/>
    </source>
</evidence>
<keyword evidence="5 14" id="KW-0597">Phosphoprotein</keyword>
<feature type="domain" description="Histidine kinase" evidence="16">
    <location>
        <begin position="307"/>
        <end position="538"/>
    </location>
</feature>
<dbReference type="EMBL" id="JACJPW010000068">
    <property type="protein sequence ID" value="MBD2183932.1"/>
    <property type="molecule type" value="Genomic_DNA"/>
</dbReference>
<evidence type="ECO:0000313" key="21">
    <source>
        <dbReference type="Proteomes" id="UP000641646"/>
    </source>
</evidence>
<dbReference type="Gene3D" id="1.10.287.130">
    <property type="match status" value="1"/>
</dbReference>
<accession>A0A926VHL2</accession>
<comment type="subcellular location">
    <subcellularLocation>
        <location evidence="2">Membrane</location>
    </subcellularLocation>
</comment>
<evidence type="ECO:0000259" key="18">
    <source>
        <dbReference type="PROSITE" id="PS50112"/>
    </source>
</evidence>
<keyword evidence="8" id="KW-0418">Kinase</keyword>
<keyword evidence="7" id="KW-0547">Nucleotide-binding</keyword>
<reference evidence="20" key="1">
    <citation type="journal article" date="2015" name="ISME J.">
        <title>Draft Genome Sequence of Streptomyces incarnatus NRRL8089, which Produces the Nucleoside Antibiotic Sinefungin.</title>
        <authorList>
            <person name="Oshima K."/>
            <person name="Hattori M."/>
            <person name="Shimizu H."/>
            <person name="Fukuda K."/>
            <person name="Nemoto M."/>
            <person name="Inagaki K."/>
            <person name="Tamura T."/>
        </authorList>
    </citation>
    <scope>NUCLEOTIDE SEQUENCE</scope>
    <source>
        <strain evidence="20">FACHB-1375</strain>
    </source>
</reference>
<dbReference type="Gene3D" id="3.40.50.2300">
    <property type="match status" value="2"/>
</dbReference>
<sequence>MSISQLHIPANILVVDDTPDNLRLLGGFLGDRGYRVRLARDGSLAIKSAQENPPDLILLDIMMPKPDGYEVCTQLKADVATSHIPIIFISAKGEVFDKVKAFSLGGVDYITKPFELEEVLARVENQLKICKLSQDLARQNALLQEEIRERRQIEIQLRNSENLKRSILNSAPVAICLTDFNGCLVEVNPAYTKLFGFEPAELIGKPFTNVHFSHLDAESKATILQQYQEFIKNNQNYHQAEFTVYRKDGAEVIVDVTRGIFQRDDGEFFVVATIKDITDRKKVEETLQKAVLAADAANRAKSEFLASMSHELRTPLNAILGFSQVLARDYSLKSQQQEYLQIINRSGEHLLSLINDILEMSKIEAGITSLNENYFDLFNLLDSIKDMFGLKAQSQGLQLIFDCASDIPKLVKIDERKLRQVLINILGNAIKFTQKGYVSLRVKINRSSRTTTENEQSTSNKDRLYFEIEDSGPGIAPGEIDKLFAPFEQTQIGRKFQQGTGLGLPISRKFVQLMGGDIKVISTVGLGSIFAFEIPVTIPDLCNIPNTETKGKVIGLAPAQPTYRILVVDDVAESRLLLVTLLTSIGFAVKEAENGQEAIELWKSWEPHLICMDMQMSVMNGYVATQKIKSTVKGKATAIIALTASAFETERKMILDCGCDDFICKPFNQEHLLDNIGNFLGVKYLYEDGSNPSKQTAYASNNSFTNFQLNAEDLNVLPTELLKLINEAALGCDDNNILKLIEQIPPENAEIARAIADLANNYQFELIHKLIQQQAGYSSSDIQLF</sequence>
<dbReference type="InterPro" id="IPR036890">
    <property type="entry name" value="HATPase_C_sf"/>
</dbReference>
<keyword evidence="12" id="KW-0131">Cell cycle</keyword>
<evidence type="ECO:0000256" key="15">
    <source>
        <dbReference type="SAM" id="Coils"/>
    </source>
</evidence>
<dbReference type="CDD" id="cd16922">
    <property type="entry name" value="HATPase_EvgS-ArcB-TorS-like"/>
    <property type="match status" value="1"/>
</dbReference>
<dbReference type="SMART" id="SM00448">
    <property type="entry name" value="REC"/>
    <property type="match status" value="2"/>
</dbReference>
<dbReference type="PANTHER" id="PTHR43047:SF72">
    <property type="entry name" value="OSMOSENSING HISTIDINE PROTEIN KINASE SLN1"/>
    <property type="match status" value="1"/>
</dbReference>
<dbReference type="AlphaFoldDB" id="A0A926VHL2"/>
<dbReference type="PROSITE" id="PS50109">
    <property type="entry name" value="HIS_KIN"/>
    <property type="match status" value="1"/>
</dbReference>
<dbReference type="InterPro" id="IPR000700">
    <property type="entry name" value="PAS-assoc_C"/>
</dbReference>
<reference evidence="20" key="2">
    <citation type="submission" date="2020-08" db="EMBL/GenBank/DDBJ databases">
        <authorList>
            <person name="Chen M."/>
            <person name="Teng W."/>
            <person name="Zhao L."/>
            <person name="Hu C."/>
            <person name="Zhou Y."/>
            <person name="Han B."/>
            <person name="Song L."/>
            <person name="Shu W."/>
        </authorList>
    </citation>
    <scope>NUCLEOTIDE SEQUENCE</scope>
    <source>
        <strain evidence="20">FACHB-1375</strain>
    </source>
</reference>
<feature type="modified residue" description="4-aspartylphosphate" evidence="14">
    <location>
        <position position="613"/>
    </location>
</feature>
<comment type="caution">
    <text evidence="20">The sequence shown here is derived from an EMBL/GenBank/DDBJ whole genome shotgun (WGS) entry which is preliminary data.</text>
</comment>
<dbReference type="InterPro" id="IPR003661">
    <property type="entry name" value="HisK_dim/P_dom"/>
</dbReference>
<dbReference type="InterPro" id="IPR036097">
    <property type="entry name" value="HisK_dim/P_sf"/>
</dbReference>
<evidence type="ECO:0000313" key="20">
    <source>
        <dbReference type="EMBL" id="MBD2183932.1"/>
    </source>
</evidence>
<feature type="domain" description="PAC" evidence="19">
    <location>
        <begin position="238"/>
        <end position="289"/>
    </location>
</feature>
<dbReference type="InterPro" id="IPR004358">
    <property type="entry name" value="Sig_transdc_His_kin-like_C"/>
</dbReference>
<dbReference type="PROSITE" id="PS50113">
    <property type="entry name" value="PAC"/>
    <property type="match status" value="1"/>
</dbReference>
<comment type="similarity">
    <text evidence="3">In the N-terminal section; belongs to the phytochrome family.</text>
</comment>
<evidence type="ECO:0000256" key="7">
    <source>
        <dbReference type="ARBA" id="ARBA00022741"/>
    </source>
</evidence>
<name>A0A926VHL2_9CYAN</name>
<dbReference type="SUPFAM" id="SSF55785">
    <property type="entry name" value="PYP-like sensor domain (PAS domain)"/>
    <property type="match status" value="1"/>
</dbReference>
<dbReference type="Pfam" id="PF13426">
    <property type="entry name" value="PAS_9"/>
    <property type="match status" value="1"/>
</dbReference>
<comment type="catalytic activity">
    <reaction evidence="1">
        <text>ATP + protein L-histidine = ADP + protein N-phospho-L-histidine.</text>
        <dbReference type="EC" id="2.7.13.3"/>
    </reaction>
</comment>
<dbReference type="SMART" id="SM00091">
    <property type="entry name" value="PAS"/>
    <property type="match status" value="1"/>
</dbReference>
<evidence type="ECO:0000256" key="9">
    <source>
        <dbReference type="ARBA" id="ARBA00022840"/>
    </source>
</evidence>
<dbReference type="PRINTS" id="PR00344">
    <property type="entry name" value="BCTRLSENSOR"/>
</dbReference>
<evidence type="ECO:0000256" key="2">
    <source>
        <dbReference type="ARBA" id="ARBA00004370"/>
    </source>
</evidence>
<feature type="domain" description="Response regulatory" evidence="17">
    <location>
        <begin position="11"/>
        <end position="127"/>
    </location>
</feature>
<evidence type="ECO:0000259" key="19">
    <source>
        <dbReference type="PROSITE" id="PS50113"/>
    </source>
</evidence>
<feature type="modified residue" description="4-aspartylphosphate" evidence="14">
    <location>
        <position position="60"/>
    </location>
</feature>
<evidence type="ECO:0000259" key="16">
    <source>
        <dbReference type="PROSITE" id="PS50109"/>
    </source>
</evidence>
<dbReference type="Pfam" id="PF00512">
    <property type="entry name" value="HisKA"/>
    <property type="match status" value="1"/>
</dbReference>
<dbReference type="GO" id="GO:0005886">
    <property type="term" value="C:plasma membrane"/>
    <property type="evidence" value="ECO:0007669"/>
    <property type="project" value="TreeGrafter"/>
</dbReference>
<dbReference type="SMART" id="SM00387">
    <property type="entry name" value="HATPase_c"/>
    <property type="match status" value="1"/>
</dbReference>
<dbReference type="Pfam" id="PF02518">
    <property type="entry name" value="HATPase_c"/>
    <property type="match status" value="1"/>
</dbReference>
<dbReference type="NCBIfam" id="TIGR00229">
    <property type="entry name" value="sensory_box"/>
    <property type="match status" value="1"/>
</dbReference>
<dbReference type="GO" id="GO:0000155">
    <property type="term" value="F:phosphorelay sensor kinase activity"/>
    <property type="evidence" value="ECO:0007669"/>
    <property type="project" value="InterPro"/>
</dbReference>
<gene>
    <name evidence="20" type="ORF">H6G03_23165</name>
</gene>
<evidence type="ECO:0000256" key="12">
    <source>
        <dbReference type="ARBA" id="ARBA00023306"/>
    </source>
</evidence>
<dbReference type="PROSITE" id="PS50110">
    <property type="entry name" value="RESPONSE_REGULATORY"/>
    <property type="match status" value="2"/>
</dbReference>
<dbReference type="Gene3D" id="3.30.450.20">
    <property type="entry name" value="PAS domain"/>
    <property type="match status" value="1"/>
</dbReference>
<evidence type="ECO:0000259" key="17">
    <source>
        <dbReference type="PROSITE" id="PS50110"/>
    </source>
</evidence>
<dbReference type="CDD" id="cd19920">
    <property type="entry name" value="REC_PA4781-like"/>
    <property type="match status" value="1"/>
</dbReference>
<dbReference type="Proteomes" id="UP000641646">
    <property type="component" value="Unassembled WGS sequence"/>
</dbReference>
<evidence type="ECO:0000256" key="6">
    <source>
        <dbReference type="ARBA" id="ARBA00022679"/>
    </source>
</evidence>
<dbReference type="EC" id="2.7.13.3" evidence="4"/>
<keyword evidence="15" id="KW-0175">Coiled coil</keyword>
<dbReference type="SMART" id="SM00388">
    <property type="entry name" value="HisKA"/>
    <property type="match status" value="1"/>
</dbReference>
<evidence type="ECO:0000256" key="3">
    <source>
        <dbReference type="ARBA" id="ARBA00006402"/>
    </source>
</evidence>
<keyword evidence="9" id="KW-0067">ATP-binding</keyword>